<dbReference type="EMBL" id="RXZH01000021">
    <property type="protein sequence ID" value="RTZ13504.1"/>
    <property type="molecule type" value="Genomic_DNA"/>
</dbReference>
<accession>A0A3S0N2S2</accession>
<organism evidence="2 3">
    <name type="scientific">Vibrio aquaticus</name>
    <dbReference type="NCBI Taxonomy" id="2496559"/>
    <lineage>
        <taxon>Bacteria</taxon>
        <taxon>Pseudomonadati</taxon>
        <taxon>Pseudomonadota</taxon>
        <taxon>Gammaproteobacteria</taxon>
        <taxon>Vibrionales</taxon>
        <taxon>Vibrionaceae</taxon>
        <taxon>Vibrio</taxon>
    </lineage>
</organism>
<sequence>MKYVYRFSIVFTLFLFFLVVGLYSLEFYIHGLWSSNFTRFSAISVLLGASTAITVWLSNQVRQNSEDLLEETKHYYEKSYETLNVLGEDGFPKNQRIRWLTAARLLSVAEKLHKQIPLSSHKKLCEEAREYWRQKFYDLLLPNKQGPNKNYFAEDIKFLDSYRAKDPEPLELNSVLMIFRFVEWQDSREDPLENVPMPDDKKINKMKRLGPVGLAQLLEAYKKSKEQT</sequence>
<gene>
    <name evidence="2" type="ORF">EJ063_19880</name>
</gene>
<evidence type="ECO:0000256" key="1">
    <source>
        <dbReference type="SAM" id="Phobius"/>
    </source>
</evidence>
<feature type="transmembrane region" description="Helical" evidence="1">
    <location>
        <begin position="7"/>
        <end position="25"/>
    </location>
</feature>
<proteinExistence type="predicted"/>
<dbReference type="AlphaFoldDB" id="A0A3S0N2S2"/>
<keyword evidence="3" id="KW-1185">Reference proteome</keyword>
<feature type="transmembrane region" description="Helical" evidence="1">
    <location>
        <begin position="37"/>
        <end position="57"/>
    </location>
</feature>
<protein>
    <recommendedName>
        <fullName evidence="4">DUF4760 domain-containing protein</fullName>
    </recommendedName>
</protein>
<keyword evidence="1" id="KW-1133">Transmembrane helix</keyword>
<keyword evidence="1" id="KW-0472">Membrane</keyword>
<keyword evidence="1" id="KW-0812">Transmembrane</keyword>
<dbReference type="OrthoDB" id="5459961at2"/>
<evidence type="ECO:0008006" key="4">
    <source>
        <dbReference type="Google" id="ProtNLM"/>
    </source>
</evidence>
<evidence type="ECO:0000313" key="2">
    <source>
        <dbReference type="EMBL" id="RTZ13504.1"/>
    </source>
</evidence>
<comment type="caution">
    <text evidence="2">The sequence shown here is derived from an EMBL/GenBank/DDBJ whole genome shotgun (WGS) entry which is preliminary data.</text>
</comment>
<name>A0A3S0N2S2_9VIBR</name>
<dbReference type="RefSeq" id="WP_126576017.1">
    <property type="nucleotide sequence ID" value="NZ_RXZH01000021.1"/>
</dbReference>
<dbReference type="Proteomes" id="UP000268973">
    <property type="component" value="Unassembled WGS sequence"/>
</dbReference>
<evidence type="ECO:0000313" key="3">
    <source>
        <dbReference type="Proteomes" id="UP000268973"/>
    </source>
</evidence>
<reference evidence="2 3" key="1">
    <citation type="submission" date="2018-12" db="EMBL/GenBank/DDBJ databases">
        <title>Vibrio sp. isolated from China Sea.</title>
        <authorList>
            <person name="Li Y."/>
        </authorList>
    </citation>
    <scope>NUCLEOTIDE SEQUENCE [LARGE SCALE GENOMIC DNA]</scope>
    <source>
        <strain evidence="2 3">BEI207</strain>
    </source>
</reference>